<dbReference type="SUPFAM" id="SSF103473">
    <property type="entry name" value="MFS general substrate transporter"/>
    <property type="match status" value="1"/>
</dbReference>
<comment type="catalytic activity">
    <reaction evidence="18">
        <text>N-acetyl-L-aspartyl-L-glutamate(out) = N-acetyl-L-aspartyl-L-glutamate(in)</text>
        <dbReference type="Rhea" id="RHEA:72599"/>
        <dbReference type="ChEBI" id="CHEBI:76931"/>
    </reaction>
    <physiologicalReaction direction="left-to-right" evidence="18">
        <dbReference type="Rhea" id="RHEA:72600"/>
    </physiologicalReaction>
</comment>
<comment type="catalytic activity">
    <reaction evidence="17">
        <text>N-acetylneuraminate(in) + H(+)(in) = N-acetylneuraminate(out) + H(+)(out)</text>
        <dbReference type="Rhea" id="RHEA:28987"/>
        <dbReference type="ChEBI" id="CHEBI:15378"/>
        <dbReference type="ChEBI" id="CHEBI:35418"/>
    </reaction>
    <physiologicalReaction direction="right-to-left" evidence="17">
        <dbReference type="Rhea" id="RHEA:28989"/>
    </physiologicalReaction>
</comment>
<comment type="catalytic activity">
    <reaction evidence="16">
        <text>L-aspartate(out) = L-aspartate(in)</text>
        <dbReference type="Rhea" id="RHEA:66332"/>
        <dbReference type="ChEBI" id="CHEBI:29991"/>
    </reaction>
    <physiologicalReaction direction="left-to-right" evidence="16">
        <dbReference type="Rhea" id="RHEA:66333"/>
    </physiologicalReaction>
</comment>
<dbReference type="AlphaFoldDB" id="A0A9P0KDJ7"/>
<evidence type="ECO:0000256" key="10">
    <source>
        <dbReference type="ARBA" id="ARBA00023018"/>
    </source>
</evidence>
<dbReference type="InterPro" id="IPR050382">
    <property type="entry name" value="MFS_Na/Anion_cotransporter"/>
</dbReference>
<organism evidence="29 30">
    <name type="scientific">Acanthoscelides obtectus</name>
    <name type="common">Bean weevil</name>
    <name type="synonym">Bruchus obtectus</name>
    <dbReference type="NCBI Taxonomy" id="200917"/>
    <lineage>
        <taxon>Eukaryota</taxon>
        <taxon>Metazoa</taxon>
        <taxon>Ecdysozoa</taxon>
        <taxon>Arthropoda</taxon>
        <taxon>Hexapoda</taxon>
        <taxon>Insecta</taxon>
        <taxon>Pterygota</taxon>
        <taxon>Neoptera</taxon>
        <taxon>Endopterygota</taxon>
        <taxon>Coleoptera</taxon>
        <taxon>Polyphaga</taxon>
        <taxon>Cucujiformia</taxon>
        <taxon>Chrysomeloidea</taxon>
        <taxon>Chrysomelidae</taxon>
        <taxon>Bruchinae</taxon>
        <taxon>Bruchini</taxon>
        <taxon>Acanthoscelides</taxon>
    </lineage>
</organism>
<feature type="transmembrane region" description="Helical" evidence="27">
    <location>
        <begin position="178"/>
        <end position="202"/>
    </location>
</feature>
<keyword evidence="5" id="KW-0813">Transport</keyword>
<keyword evidence="11 27" id="KW-0472">Membrane</keyword>
<evidence type="ECO:0000256" key="21">
    <source>
        <dbReference type="ARBA" id="ARBA00056891"/>
    </source>
</evidence>
<dbReference type="GO" id="GO:0016323">
    <property type="term" value="C:basolateral plasma membrane"/>
    <property type="evidence" value="ECO:0007669"/>
    <property type="project" value="UniProtKB-SubCell"/>
</dbReference>
<protein>
    <recommendedName>
        <fullName evidence="22">Sialin</fullName>
    </recommendedName>
    <alternativeName>
        <fullName evidence="25">H(+)/nitrate cotransporter</fullName>
    </alternativeName>
    <alternativeName>
        <fullName evidence="23">H(+)/sialic acid cotransporter</fullName>
    </alternativeName>
    <alternativeName>
        <fullName evidence="24">Vesicular excitatory amino acid transporter</fullName>
    </alternativeName>
</protein>
<keyword evidence="12" id="KW-0325">Glycoprotein</keyword>
<evidence type="ECO:0000313" key="30">
    <source>
        <dbReference type="Proteomes" id="UP001152888"/>
    </source>
</evidence>
<dbReference type="GO" id="GO:0006820">
    <property type="term" value="P:monoatomic anion transport"/>
    <property type="evidence" value="ECO:0007669"/>
    <property type="project" value="TreeGrafter"/>
</dbReference>
<dbReference type="PROSITE" id="PS50850">
    <property type="entry name" value="MFS"/>
    <property type="match status" value="1"/>
</dbReference>
<sequence>MAQSEKMVYTVTPTSTTTKEDNCEDPPWKFWKKRRYVVALLAFFGFFNAYALRVNLSIAIVAMTEFKNVTLENQTVITSREFDWSTKTQGYLLSSFFYGYITTQLAGGYLASRIGGKRIFCLGIGVTAALTLITPFIAANVTLFLIVRIVEGIFEGVTYPCMHAVWGKWAPPLERSRLATIAFSGSYFGTVVSMPLCSYLAASLGWPSIFYCFGTVGLIWCVIWTIVVKDSPHEDPKISESELRYITECLKDTDTNKPAKIPWKSFVTSMPVWAITVSHFSENWGFYTLLTQLPKYMKNVLNFELKDTGFMSALPYLAMCIMTQFSGQFADWFLVKGILNTTQVRKVFNCSAFIAQTVFMMAAAYWLSPVGTTFCLTMAVGLGAFAWAGFSINHLDIAPQYAGILMGFGNTFATLPGIVSPILTGYMVTDETNVVEWRIVFYVSSGIYLVGAVFYGTFASGELQPWAVETVPLKSYDSRRRNDEPPSYVNKSFQQSDEAYS</sequence>
<keyword evidence="30" id="KW-1185">Reference proteome</keyword>
<evidence type="ECO:0000313" key="29">
    <source>
        <dbReference type="EMBL" id="CAH1971603.1"/>
    </source>
</evidence>
<dbReference type="GO" id="GO:0005765">
    <property type="term" value="C:lysosomal membrane"/>
    <property type="evidence" value="ECO:0007669"/>
    <property type="project" value="UniProtKB-SubCell"/>
</dbReference>
<accession>A0A9P0KDJ7</accession>
<evidence type="ECO:0000259" key="28">
    <source>
        <dbReference type="PROSITE" id="PS50850"/>
    </source>
</evidence>
<reference evidence="29" key="1">
    <citation type="submission" date="2022-03" db="EMBL/GenBank/DDBJ databases">
        <authorList>
            <person name="Sayadi A."/>
        </authorList>
    </citation>
    <scope>NUCLEOTIDE SEQUENCE</scope>
</reference>
<evidence type="ECO:0000256" key="3">
    <source>
        <dbReference type="ARBA" id="ARBA00004638"/>
    </source>
</evidence>
<evidence type="ECO:0000256" key="19">
    <source>
        <dbReference type="ARBA" id="ARBA00051447"/>
    </source>
</evidence>
<comment type="catalytic activity">
    <reaction evidence="20">
        <text>D-glucuronate(out) + H(+)(out) = D-glucuronate(in) + H(+)(in)</text>
        <dbReference type="Rhea" id="RHEA:72591"/>
        <dbReference type="ChEBI" id="CHEBI:15378"/>
        <dbReference type="ChEBI" id="CHEBI:58720"/>
    </reaction>
    <physiologicalReaction direction="left-to-right" evidence="20">
        <dbReference type="Rhea" id="RHEA:72592"/>
    </physiologicalReaction>
</comment>
<evidence type="ECO:0000256" key="20">
    <source>
        <dbReference type="ARBA" id="ARBA00051612"/>
    </source>
</evidence>
<feature type="transmembrane region" description="Helical" evidence="27">
    <location>
        <begin position="36"/>
        <end position="63"/>
    </location>
</feature>
<evidence type="ECO:0000256" key="12">
    <source>
        <dbReference type="ARBA" id="ARBA00023180"/>
    </source>
</evidence>
<name>A0A9P0KDJ7_ACAOB</name>
<evidence type="ECO:0000256" key="7">
    <source>
        <dbReference type="ARBA" id="ARBA00022692"/>
    </source>
</evidence>
<evidence type="ECO:0000256" key="16">
    <source>
        <dbReference type="ARBA" id="ARBA00050554"/>
    </source>
</evidence>
<comment type="catalytic activity">
    <reaction evidence="15">
        <text>2 nitrate(out) + H(+)(out) = 2 nitrate(in) + H(+)(in)</text>
        <dbReference type="Rhea" id="RHEA:71539"/>
        <dbReference type="ChEBI" id="CHEBI:15378"/>
        <dbReference type="ChEBI" id="CHEBI:17632"/>
    </reaction>
    <physiologicalReaction direction="left-to-right" evidence="15">
        <dbReference type="Rhea" id="RHEA:71540"/>
    </physiologicalReaction>
</comment>
<dbReference type="GO" id="GO:0046942">
    <property type="term" value="P:carboxylic acid transport"/>
    <property type="evidence" value="ECO:0007669"/>
    <property type="project" value="UniProtKB-ARBA"/>
</dbReference>
<evidence type="ECO:0000256" key="25">
    <source>
        <dbReference type="ARBA" id="ARBA00081925"/>
    </source>
</evidence>
<evidence type="ECO:0000256" key="13">
    <source>
        <dbReference type="ARBA" id="ARBA00023228"/>
    </source>
</evidence>
<evidence type="ECO:0000256" key="23">
    <source>
        <dbReference type="ARBA" id="ARBA00080244"/>
    </source>
</evidence>
<evidence type="ECO:0000256" key="24">
    <source>
        <dbReference type="ARBA" id="ARBA00081195"/>
    </source>
</evidence>
<dbReference type="GO" id="GO:0015293">
    <property type="term" value="F:symporter activity"/>
    <property type="evidence" value="ECO:0007669"/>
    <property type="project" value="UniProtKB-KW"/>
</dbReference>
<dbReference type="PANTHER" id="PTHR11662">
    <property type="entry name" value="SOLUTE CARRIER FAMILY 17"/>
    <property type="match status" value="1"/>
</dbReference>
<keyword evidence="7 27" id="KW-0812">Transmembrane</keyword>
<evidence type="ECO:0000256" key="14">
    <source>
        <dbReference type="ARBA" id="ARBA00023329"/>
    </source>
</evidence>
<evidence type="ECO:0000256" key="27">
    <source>
        <dbReference type="SAM" id="Phobius"/>
    </source>
</evidence>
<evidence type="ECO:0000256" key="4">
    <source>
        <dbReference type="ARBA" id="ARBA00004656"/>
    </source>
</evidence>
<feature type="transmembrane region" description="Helical" evidence="27">
    <location>
        <begin position="119"/>
        <end position="139"/>
    </location>
</feature>
<feature type="domain" description="Major facilitator superfamily (MFS) profile" evidence="28">
    <location>
        <begin position="37"/>
        <end position="463"/>
    </location>
</feature>
<dbReference type="Pfam" id="PF07690">
    <property type="entry name" value="MFS_1"/>
    <property type="match status" value="1"/>
</dbReference>
<dbReference type="GO" id="GO:0030672">
    <property type="term" value="C:synaptic vesicle membrane"/>
    <property type="evidence" value="ECO:0007669"/>
    <property type="project" value="UniProtKB-SubCell"/>
</dbReference>
<dbReference type="FunFam" id="1.20.1250.20:FF:000067">
    <property type="entry name" value="sialin isoform X2"/>
    <property type="match status" value="1"/>
</dbReference>
<dbReference type="FunFam" id="1.20.1250.20:FF:000003">
    <property type="entry name" value="Solute carrier family 17 member 3"/>
    <property type="match status" value="1"/>
</dbReference>
<evidence type="ECO:0000256" key="15">
    <source>
        <dbReference type="ARBA" id="ARBA00050101"/>
    </source>
</evidence>
<evidence type="ECO:0000256" key="1">
    <source>
        <dbReference type="ARBA" id="ARBA00004432"/>
    </source>
</evidence>
<keyword evidence="8" id="KW-0769">Symport</keyword>
<evidence type="ECO:0000256" key="26">
    <source>
        <dbReference type="SAM" id="MobiDB-lite"/>
    </source>
</evidence>
<keyword evidence="9 27" id="KW-1133">Transmembrane helix</keyword>
<proteinExistence type="predicted"/>
<comment type="caution">
    <text evidence="29">The sequence shown here is derived from an EMBL/GenBank/DDBJ whole genome shotgun (WGS) entry which is preliminary data.</text>
</comment>
<dbReference type="InterPro" id="IPR011701">
    <property type="entry name" value="MFS"/>
</dbReference>
<feature type="transmembrane region" description="Helical" evidence="27">
    <location>
        <begin position="208"/>
        <end position="228"/>
    </location>
</feature>
<feature type="compositionally biased region" description="Polar residues" evidence="26">
    <location>
        <begin position="489"/>
        <end position="501"/>
    </location>
</feature>
<feature type="transmembrane region" description="Helical" evidence="27">
    <location>
        <begin position="404"/>
        <end position="427"/>
    </location>
</feature>
<dbReference type="EMBL" id="CAKOFQ010006787">
    <property type="protein sequence ID" value="CAH1971603.1"/>
    <property type="molecule type" value="Genomic_DNA"/>
</dbReference>
<dbReference type="InterPro" id="IPR020846">
    <property type="entry name" value="MFS_dom"/>
</dbReference>
<feature type="transmembrane region" description="Helical" evidence="27">
    <location>
        <begin position="91"/>
        <end position="112"/>
    </location>
</feature>
<feature type="transmembrane region" description="Helical" evidence="27">
    <location>
        <begin position="439"/>
        <end position="458"/>
    </location>
</feature>
<evidence type="ECO:0000256" key="17">
    <source>
        <dbReference type="ARBA" id="ARBA00050625"/>
    </source>
</evidence>
<comment type="subcellular location">
    <subcellularLocation>
        <location evidence="2">Basolateral cell membrane</location>
        <topology evidence="2">Multi-pass membrane protein</topology>
    </subcellularLocation>
    <subcellularLocation>
        <location evidence="3">Cytoplasmic vesicle</location>
        <location evidence="3">Secretory vesicle membrane</location>
        <topology evidence="3">Multi-pass membrane protein</topology>
    </subcellularLocation>
    <subcellularLocation>
        <location evidence="1">Cytoplasmic vesicle</location>
        <location evidence="1">Secretory vesicle</location>
        <location evidence="1">Synaptic vesicle membrane</location>
    </subcellularLocation>
    <subcellularLocation>
        <location evidence="4">Lysosome membrane</location>
    </subcellularLocation>
</comment>
<dbReference type="OrthoDB" id="2985014at2759"/>
<keyword evidence="6" id="KW-1003">Cell membrane</keyword>
<evidence type="ECO:0000256" key="11">
    <source>
        <dbReference type="ARBA" id="ARBA00023136"/>
    </source>
</evidence>
<evidence type="ECO:0000256" key="2">
    <source>
        <dbReference type="ARBA" id="ARBA00004554"/>
    </source>
</evidence>
<keyword evidence="10" id="KW-0770">Synapse</keyword>
<feature type="region of interest" description="Disordered" evidence="26">
    <location>
        <begin position="477"/>
        <end position="501"/>
    </location>
</feature>
<comment type="function">
    <text evidence="21">Receptor for CM101, a polysaccharide produced by group B Streptococcus with antipathoangiogenic properties.</text>
</comment>
<keyword evidence="14" id="KW-0968">Cytoplasmic vesicle</keyword>
<keyword evidence="13" id="KW-0458">Lysosome</keyword>
<feature type="transmembrane region" description="Helical" evidence="27">
    <location>
        <begin position="145"/>
        <end position="166"/>
    </location>
</feature>
<evidence type="ECO:0000256" key="6">
    <source>
        <dbReference type="ARBA" id="ARBA00022475"/>
    </source>
</evidence>
<comment type="catalytic activity">
    <reaction evidence="19">
        <text>L-glutamate(out) = L-glutamate(in)</text>
        <dbReference type="Rhea" id="RHEA:66336"/>
        <dbReference type="ChEBI" id="CHEBI:29985"/>
    </reaction>
    <physiologicalReaction direction="left-to-right" evidence="19">
        <dbReference type="Rhea" id="RHEA:66337"/>
    </physiologicalReaction>
</comment>
<evidence type="ECO:0000256" key="18">
    <source>
        <dbReference type="ARBA" id="ARBA00051403"/>
    </source>
</evidence>
<evidence type="ECO:0000256" key="5">
    <source>
        <dbReference type="ARBA" id="ARBA00022448"/>
    </source>
</evidence>
<dbReference type="Proteomes" id="UP001152888">
    <property type="component" value="Unassembled WGS sequence"/>
</dbReference>
<dbReference type="InterPro" id="IPR036259">
    <property type="entry name" value="MFS_trans_sf"/>
</dbReference>
<evidence type="ECO:0000256" key="8">
    <source>
        <dbReference type="ARBA" id="ARBA00022847"/>
    </source>
</evidence>
<evidence type="ECO:0000256" key="22">
    <source>
        <dbReference type="ARBA" id="ARBA00069713"/>
    </source>
</evidence>
<feature type="transmembrane region" description="Helical" evidence="27">
    <location>
        <begin position="373"/>
        <end position="392"/>
    </location>
</feature>
<dbReference type="CDD" id="cd17318">
    <property type="entry name" value="MFS_SLC17"/>
    <property type="match status" value="1"/>
</dbReference>
<dbReference type="PANTHER" id="PTHR11662:SF455">
    <property type="entry name" value="GH23975P"/>
    <property type="match status" value="1"/>
</dbReference>
<gene>
    <name evidence="29" type="ORF">ACAOBT_LOCUS9514</name>
</gene>
<dbReference type="Gene3D" id="1.20.1250.20">
    <property type="entry name" value="MFS general substrate transporter like domains"/>
    <property type="match status" value="2"/>
</dbReference>
<evidence type="ECO:0000256" key="9">
    <source>
        <dbReference type="ARBA" id="ARBA00022989"/>
    </source>
</evidence>